<accession>A0AAU7Y886</accession>
<proteinExistence type="predicted"/>
<gene>
    <name evidence="2" type="ORF">ABS648_05300</name>
</gene>
<evidence type="ECO:0000313" key="2">
    <source>
        <dbReference type="EMBL" id="XBY65186.1"/>
    </source>
</evidence>
<dbReference type="RefSeq" id="WP_350447790.1">
    <property type="nucleotide sequence ID" value="NZ_CP158373.1"/>
</dbReference>
<feature type="compositionally biased region" description="Basic and acidic residues" evidence="1">
    <location>
        <begin position="63"/>
        <end position="80"/>
    </location>
</feature>
<feature type="region of interest" description="Disordered" evidence="1">
    <location>
        <begin position="63"/>
        <end position="94"/>
    </location>
</feature>
<organism evidence="2">
    <name type="scientific">Pseudomonas solani</name>
    <dbReference type="NCBI Taxonomy" id="2731552"/>
    <lineage>
        <taxon>Bacteria</taxon>
        <taxon>Pseudomonadati</taxon>
        <taxon>Pseudomonadota</taxon>
        <taxon>Gammaproteobacteria</taxon>
        <taxon>Pseudomonadales</taxon>
        <taxon>Pseudomonadaceae</taxon>
        <taxon>Pseudomonas</taxon>
    </lineage>
</organism>
<sequence>MNTQNPIKLRRPRDYAAAILAESSRERRKQLLERCPAEWRDQVREHVEANFDRVRAYRQHREERCKAAHQRPEAARRRTDPPAAIIDNRSEPEVGNRHLAALRAKCSGGAQ</sequence>
<reference evidence="2" key="1">
    <citation type="submission" date="2023-08" db="EMBL/GenBank/DDBJ databases">
        <title>Increased levels of nutrients transform a symbiont into a lethal pathobiont.</title>
        <authorList>
            <person name="Lachnit T."/>
            <person name="Ulrich L."/>
            <person name="Willmer F.M."/>
            <person name="Hasenbein T."/>
            <person name="Steiner L.X."/>
            <person name="Wolters M."/>
            <person name="Herbst E.M."/>
            <person name="Deines P."/>
        </authorList>
    </citation>
    <scope>NUCLEOTIDE SEQUENCE</scope>
    <source>
        <strain evidence="2">T3</strain>
    </source>
</reference>
<evidence type="ECO:0000256" key="1">
    <source>
        <dbReference type="SAM" id="MobiDB-lite"/>
    </source>
</evidence>
<protein>
    <submittedName>
        <fullName evidence="2">Uncharacterized protein</fullName>
    </submittedName>
</protein>
<dbReference type="EMBL" id="CP158373">
    <property type="protein sequence ID" value="XBY65186.1"/>
    <property type="molecule type" value="Genomic_DNA"/>
</dbReference>
<dbReference type="AlphaFoldDB" id="A0AAU7Y886"/>
<name>A0AAU7Y886_9PSED</name>